<protein>
    <recommendedName>
        <fullName evidence="13">DNA 3'-5' helicase</fullName>
        <ecNumber evidence="13">5.6.2.4</ecNumber>
    </recommendedName>
</protein>
<feature type="binding site" evidence="15">
    <location>
        <begin position="38"/>
        <end position="45"/>
    </location>
    <ligand>
        <name>ATP</name>
        <dbReference type="ChEBI" id="CHEBI:30616"/>
    </ligand>
</feature>
<accession>A0A929G0W2</accession>
<dbReference type="PANTHER" id="PTHR11070:SF55">
    <property type="entry name" value="DNA 3'-5' HELICASE"/>
    <property type="match status" value="1"/>
</dbReference>
<dbReference type="GO" id="GO:0003677">
    <property type="term" value="F:DNA binding"/>
    <property type="evidence" value="ECO:0007669"/>
    <property type="project" value="UniProtKB-KW"/>
</dbReference>
<evidence type="ECO:0000313" key="19">
    <source>
        <dbReference type="EMBL" id="MBE9375729.1"/>
    </source>
</evidence>
<evidence type="ECO:0000256" key="5">
    <source>
        <dbReference type="ARBA" id="ARBA00022801"/>
    </source>
</evidence>
<evidence type="ECO:0000256" key="10">
    <source>
        <dbReference type="ARBA" id="ARBA00023204"/>
    </source>
</evidence>
<dbReference type="Gene3D" id="1.10.486.10">
    <property type="entry name" value="PCRA, domain 4"/>
    <property type="match status" value="1"/>
</dbReference>
<evidence type="ECO:0000256" key="3">
    <source>
        <dbReference type="ARBA" id="ARBA00022741"/>
    </source>
</evidence>
<comment type="caution">
    <text evidence="19">The sequence shown here is derived from an EMBL/GenBank/DDBJ whole genome shotgun (WGS) entry which is preliminary data.</text>
</comment>
<keyword evidence="3 15" id="KW-0547">Nucleotide-binding</keyword>
<dbReference type="InterPro" id="IPR038726">
    <property type="entry name" value="PDDEXK_AddAB-type"/>
</dbReference>
<dbReference type="InterPro" id="IPR027417">
    <property type="entry name" value="P-loop_NTPase"/>
</dbReference>
<dbReference type="AlphaFoldDB" id="A0A929G0W2"/>
<dbReference type="InterPro" id="IPR014016">
    <property type="entry name" value="UvrD-like_ATP-bd"/>
</dbReference>
<feature type="region of interest" description="Disordered" evidence="16">
    <location>
        <begin position="838"/>
        <end position="858"/>
    </location>
</feature>
<gene>
    <name evidence="19" type="ORF">IQ251_14845</name>
</gene>
<organism evidence="19 20">
    <name type="scientific">Saccharopolyspora montiporae</name>
    <dbReference type="NCBI Taxonomy" id="2781240"/>
    <lineage>
        <taxon>Bacteria</taxon>
        <taxon>Bacillati</taxon>
        <taxon>Actinomycetota</taxon>
        <taxon>Actinomycetes</taxon>
        <taxon>Pseudonocardiales</taxon>
        <taxon>Pseudonocardiaceae</taxon>
        <taxon>Saccharopolyspora</taxon>
    </lineage>
</organism>
<evidence type="ECO:0000259" key="18">
    <source>
        <dbReference type="PROSITE" id="PS51217"/>
    </source>
</evidence>
<evidence type="ECO:0000259" key="17">
    <source>
        <dbReference type="PROSITE" id="PS51198"/>
    </source>
</evidence>
<dbReference type="Gene3D" id="3.90.320.10">
    <property type="match status" value="1"/>
</dbReference>
<dbReference type="InterPro" id="IPR011604">
    <property type="entry name" value="PDDEXK-like_dom_sf"/>
</dbReference>
<dbReference type="GO" id="GO:0000725">
    <property type="term" value="P:recombinational repair"/>
    <property type="evidence" value="ECO:0007669"/>
    <property type="project" value="TreeGrafter"/>
</dbReference>
<evidence type="ECO:0000256" key="12">
    <source>
        <dbReference type="ARBA" id="ARBA00034617"/>
    </source>
</evidence>
<dbReference type="EMBL" id="JADEYC010000024">
    <property type="protein sequence ID" value="MBE9375729.1"/>
    <property type="molecule type" value="Genomic_DNA"/>
</dbReference>
<dbReference type="GO" id="GO:0004527">
    <property type="term" value="F:exonuclease activity"/>
    <property type="evidence" value="ECO:0007669"/>
    <property type="project" value="UniProtKB-KW"/>
</dbReference>
<dbReference type="PANTHER" id="PTHR11070">
    <property type="entry name" value="UVRD / RECB / PCRA DNA HELICASE FAMILY MEMBER"/>
    <property type="match status" value="1"/>
</dbReference>
<dbReference type="Gene3D" id="1.10.10.160">
    <property type="match status" value="1"/>
</dbReference>
<keyword evidence="11" id="KW-0413">Isomerase</keyword>
<dbReference type="Proteomes" id="UP000598360">
    <property type="component" value="Unassembled WGS sequence"/>
</dbReference>
<keyword evidence="9" id="KW-0238">DNA-binding</keyword>
<feature type="domain" description="UvrD-like helicase C-terminal" evidence="18">
    <location>
        <begin position="357"/>
        <end position="664"/>
    </location>
</feature>
<evidence type="ECO:0000256" key="7">
    <source>
        <dbReference type="ARBA" id="ARBA00022839"/>
    </source>
</evidence>
<dbReference type="GO" id="GO:0005524">
    <property type="term" value="F:ATP binding"/>
    <property type="evidence" value="ECO:0007669"/>
    <property type="project" value="UniProtKB-UniRule"/>
</dbReference>
<name>A0A929G0W2_9PSEU</name>
<proteinExistence type="inferred from homology"/>
<keyword evidence="7" id="KW-0269">Exonuclease</keyword>
<dbReference type="RefSeq" id="WP_193929179.1">
    <property type="nucleotide sequence ID" value="NZ_JADEYC010000024.1"/>
</dbReference>
<keyword evidence="10" id="KW-0234">DNA repair</keyword>
<dbReference type="GO" id="GO:0043138">
    <property type="term" value="F:3'-5' DNA helicase activity"/>
    <property type="evidence" value="ECO:0007669"/>
    <property type="project" value="UniProtKB-EC"/>
</dbReference>
<reference evidence="19" key="1">
    <citation type="submission" date="2020-10" db="EMBL/GenBank/DDBJ databases">
        <title>Diversity and distribution of actinomycetes associated with coral in the coast of Hainan.</title>
        <authorList>
            <person name="Li F."/>
        </authorList>
    </citation>
    <scope>NUCLEOTIDE SEQUENCE</scope>
    <source>
        <strain evidence="19">HNM0983</strain>
    </source>
</reference>
<evidence type="ECO:0000256" key="13">
    <source>
        <dbReference type="ARBA" id="ARBA00034808"/>
    </source>
</evidence>
<evidence type="ECO:0000256" key="2">
    <source>
        <dbReference type="ARBA" id="ARBA00022722"/>
    </source>
</evidence>
<evidence type="ECO:0000256" key="1">
    <source>
        <dbReference type="ARBA" id="ARBA00009922"/>
    </source>
</evidence>
<dbReference type="Pfam" id="PF12705">
    <property type="entry name" value="PDDEXK_1"/>
    <property type="match status" value="1"/>
</dbReference>
<comment type="catalytic activity">
    <reaction evidence="14">
        <text>ATP + H2O = ADP + phosphate + H(+)</text>
        <dbReference type="Rhea" id="RHEA:13065"/>
        <dbReference type="ChEBI" id="CHEBI:15377"/>
        <dbReference type="ChEBI" id="CHEBI:15378"/>
        <dbReference type="ChEBI" id="CHEBI:30616"/>
        <dbReference type="ChEBI" id="CHEBI:43474"/>
        <dbReference type="ChEBI" id="CHEBI:456216"/>
        <dbReference type="EC" id="5.6.2.4"/>
    </reaction>
</comment>
<dbReference type="Pfam" id="PF00580">
    <property type="entry name" value="UvrD-helicase"/>
    <property type="match status" value="1"/>
</dbReference>
<evidence type="ECO:0000256" key="8">
    <source>
        <dbReference type="ARBA" id="ARBA00022840"/>
    </source>
</evidence>
<comment type="catalytic activity">
    <reaction evidence="12">
        <text>Couples ATP hydrolysis with the unwinding of duplex DNA by translocating in the 3'-5' direction.</text>
        <dbReference type="EC" id="5.6.2.4"/>
    </reaction>
</comment>
<feature type="domain" description="UvrD-like helicase ATP-binding" evidence="17">
    <location>
        <begin position="17"/>
        <end position="356"/>
    </location>
</feature>
<dbReference type="SUPFAM" id="SSF52980">
    <property type="entry name" value="Restriction endonuclease-like"/>
    <property type="match status" value="1"/>
</dbReference>
<evidence type="ECO:0000256" key="16">
    <source>
        <dbReference type="SAM" id="MobiDB-lite"/>
    </source>
</evidence>
<dbReference type="InterPro" id="IPR014017">
    <property type="entry name" value="DNA_helicase_UvrD-like_C"/>
</dbReference>
<keyword evidence="20" id="KW-1185">Reference proteome</keyword>
<evidence type="ECO:0000256" key="14">
    <source>
        <dbReference type="ARBA" id="ARBA00048988"/>
    </source>
</evidence>
<dbReference type="PROSITE" id="PS51217">
    <property type="entry name" value="UVRD_HELICASE_CTER"/>
    <property type="match status" value="1"/>
</dbReference>
<dbReference type="GO" id="GO:0033202">
    <property type="term" value="C:DNA helicase complex"/>
    <property type="evidence" value="ECO:0007669"/>
    <property type="project" value="TreeGrafter"/>
</dbReference>
<keyword evidence="2" id="KW-0540">Nuclease</keyword>
<keyword evidence="8 15" id="KW-0067">ATP-binding</keyword>
<keyword evidence="4" id="KW-0227">DNA damage</keyword>
<dbReference type="SUPFAM" id="SSF52540">
    <property type="entry name" value="P-loop containing nucleoside triphosphate hydrolases"/>
    <property type="match status" value="1"/>
</dbReference>
<comment type="similarity">
    <text evidence="1">Belongs to the helicase family. UvrD subfamily.</text>
</comment>
<dbReference type="InterPro" id="IPR011335">
    <property type="entry name" value="Restrct_endonuc-II-like"/>
</dbReference>
<keyword evidence="6 15" id="KW-0347">Helicase</keyword>
<feature type="region of interest" description="Disordered" evidence="16">
    <location>
        <begin position="512"/>
        <end position="546"/>
    </location>
</feature>
<evidence type="ECO:0000313" key="20">
    <source>
        <dbReference type="Proteomes" id="UP000598360"/>
    </source>
</evidence>
<dbReference type="Gene3D" id="3.40.50.300">
    <property type="entry name" value="P-loop containing nucleotide triphosphate hydrolases"/>
    <property type="match status" value="2"/>
</dbReference>
<evidence type="ECO:0000256" key="15">
    <source>
        <dbReference type="PROSITE-ProRule" id="PRU00560"/>
    </source>
</evidence>
<evidence type="ECO:0000256" key="4">
    <source>
        <dbReference type="ARBA" id="ARBA00022763"/>
    </source>
</evidence>
<dbReference type="InterPro" id="IPR013986">
    <property type="entry name" value="DExx_box_DNA_helicase_dom_sf"/>
</dbReference>
<dbReference type="Pfam" id="PF13361">
    <property type="entry name" value="UvrD_C"/>
    <property type="match status" value="2"/>
</dbReference>
<sequence>MTELISPATIARALGLHPPTPEQAAVVAAPPEPALVVAGAGAGKTETMASRVVWLVANRFVTPERVLGLTFTRKAARQLADRVRARLRRLAGSGLLDEIDPSGGLRSAVLAEEPTVLTYHAYAGRLVGEHGLRIPVEPGARLLSETAAWQLAHQVVSTWTEDLDTDKVPTTITGHLLSLAGELAEHLAQPEQLSRHAERLAALIEGAPRAKGQRADLPQELVKVIGAQRLRTALLPLVAEYQQRKRAAGAMDFADQMSLAAVLAAHHPEVRDGERSRFGAVLLDEYQDTGHAQRVLLRSLFGSGDPLPVTAVGDPAQAIYGWRGASAANLPRFTTDFPGPRGPAARYGLLTSFRNPPEVLDLANAVSAPLRRAGVDVDELRAGPGAAAGDIRLALTEDVRAERDWVADRVAAQWHAVLDETGAPPTAAVLVRRRADMSDLAAALRERGLPVEIVGIGGLLDEAEVRDLVSALRMLVDPLAGTAAMRVLTGSRWRLGAADIAALWQRARELGDQQSGAPAGDAGVESALPGESAEQTGLVDALDDPGDAQRYSASGYRRIRRLGRELANLRTRLDQPLPELVAEAERALLLDIESMARPGGAGRIHLDAFADVVTEFATASPAATLSALLDYLAAAERAEDGLEPGEVEVAADRVQVLTAHAAKGLEWQVVAVPHLDRDVFPGKRKSSSWLRSVPSLPAELRGDAQDLPRLDLDRLAGFDRKELKAELDLHDEEFEERRLTEERRLLYVALTRAERVLLVSGHWWAETGDRPKGPSEFLRELAGVLRDADPACIEHWAPEPEEGAENPLAESVRSAHWPVDPLGGRRDAVVEGAQLVLAADPAESEPADRDPDGDPEGWAADVDVLLAERAAAREREQVRLPEHLSVSQLVELRGDTGELARKLRRPLPFPPNPMARRGTAFHAWLEHRFASTALLEIDELPGAGDDGAASGADLESLQQAFLAGSWADRTPHRVEVPFEIQVEGVVLRGRMDAVFADADGGWTVVDWKTGGVPSAEQVPALSVQLAVYRLAWAELRGVELDRVRAAFHYVRHDRTLRPADLLDADGLRALITAVPAQG</sequence>
<dbReference type="CDD" id="cd17932">
    <property type="entry name" value="DEXQc_UvrD"/>
    <property type="match status" value="1"/>
</dbReference>
<dbReference type="PROSITE" id="PS51198">
    <property type="entry name" value="UVRD_HELICASE_ATP_BIND"/>
    <property type="match status" value="1"/>
</dbReference>
<keyword evidence="5 15" id="KW-0378">Hydrolase</keyword>
<dbReference type="GO" id="GO:0005829">
    <property type="term" value="C:cytosol"/>
    <property type="evidence" value="ECO:0007669"/>
    <property type="project" value="TreeGrafter"/>
</dbReference>
<evidence type="ECO:0000256" key="11">
    <source>
        <dbReference type="ARBA" id="ARBA00023235"/>
    </source>
</evidence>
<evidence type="ECO:0000256" key="9">
    <source>
        <dbReference type="ARBA" id="ARBA00023125"/>
    </source>
</evidence>
<dbReference type="InterPro" id="IPR000212">
    <property type="entry name" value="DNA_helicase_UvrD/REP"/>
</dbReference>
<dbReference type="EC" id="5.6.2.4" evidence="13"/>
<evidence type="ECO:0000256" key="6">
    <source>
        <dbReference type="ARBA" id="ARBA00022806"/>
    </source>
</evidence>